<proteinExistence type="predicted"/>
<feature type="transmembrane region" description="Helical" evidence="1">
    <location>
        <begin position="97"/>
        <end position="115"/>
    </location>
</feature>
<dbReference type="PANTHER" id="PTHR43471">
    <property type="entry name" value="ABC TRANSPORTER PERMEASE"/>
    <property type="match status" value="1"/>
</dbReference>
<organism evidence="2 3">
    <name type="scientific">Rosistilla oblonga</name>
    <dbReference type="NCBI Taxonomy" id="2527990"/>
    <lineage>
        <taxon>Bacteria</taxon>
        <taxon>Pseudomonadati</taxon>
        <taxon>Planctomycetota</taxon>
        <taxon>Planctomycetia</taxon>
        <taxon>Pirellulales</taxon>
        <taxon>Pirellulaceae</taxon>
        <taxon>Rosistilla</taxon>
    </lineage>
</organism>
<feature type="transmembrane region" description="Helical" evidence="1">
    <location>
        <begin position="173"/>
        <end position="199"/>
    </location>
</feature>
<gene>
    <name evidence="2" type="ORF">Mal33_48130</name>
</gene>
<evidence type="ECO:0000313" key="3">
    <source>
        <dbReference type="Proteomes" id="UP000316770"/>
    </source>
</evidence>
<dbReference type="AlphaFoldDB" id="A0A518J0D2"/>
<keyword evidence="1" id="KW-0472">Membrane</keyword>
<evidence type="ECO:0000256" key="1">
    <source>
        <dbReference type="SAM" id="Phobius"/>
    </source>
</evidence>
<feature type="transmembrane region" description="Helical" evidence="1">
    <location>
        <begin position="474"/>
        <end position="507"/>
    </location>
</feature>
<dbReference type="OrthoDB" id="231083at2"/>
<keyword evidence="3" id="KW-1185">Reference proteome</keyword>
<dbReference type="Proteomes" id="UP000316770">
    <property type="component" value="Chromosome"/>
</dbReference>
<sequence>MTLQPEDFWSFTEWLLRPGAFLESALLQGIALIVLAIVVGLLVGYMIAAARYGPSEGFYSVARIVREFVREDAPGTSPRRIYALARLAFKEAIRRKVLFVVGLFIVLLMFAGWYLDPKSDDPARLYISFVLTSTNYLLLMLALFISTASLPNDIKNKTIYTIVTKPVRTTEIILGRVLGFVGVGTMMIVPMGIASYFFVTGDLDHVHEIETTSVLSDDTVVGQTTEDRGHRHSFTLDSDGFGATDTQRGHQHAVIREGDTIRVGSAQGMLRARVPVYGEMEFFDRSGRPDEKGINVGYEDRKGGFGSAGLSRLVNAGATGARRIQHGYVEGASLSRAEYTFSDVTPEKYPDGVPIEFTLRAFRSLKGDIITGVQGTLTVQHPTKPIESNPFRFEVKEYQVDDQFIPLEMEGTNITETGTLSLYDDLVDENGHVKIVVRCIDPGQYLGMTQSDLYLKPAENSFAWNLTKGFISIWLQMVLIISFGVMFSTFLNGSVAMLATFICVVLGFSAESIYEARYYQVVGQTMGGGPIESVVRLLRQDAFTTELDVESAPKMIIQGVDSVIMYCLDLIATALPNLPKMMQTAEFVASGFDVLGGLLARHVATTLCYLIMTCIIAYFFLKTREIAA</sequence>
<feature type="transmembrane region" description="Helical" evidence="1">
    <location>
        <begin position="563"/>
        <end position="579"/>
    </location>
</feature>
<dbReference type="EMBL" id="CP036318">
    <property type="protein sequence ID" value="QDV58788.1"/>
    <property type="molecule type" value="Genomic_DNA"/>
</dbReference>
<feature type="transmembrane region" description="Helical" evidence="1">
    <location>
        <begin position="599"/>
        <end position="621"/>
    </location>
</feature>
<feature type="transmembrane region" description="Helical" evidence="1">
    <location>
        <begin position="127"/>
        <end position="152"/>
    </location>
</feature>
<keyword evidence="1" id="KW-0812">Transmembrane</keyword>
<feature type="transmembrane region" description="Helical" evidence="1">
    <location>
        <begin position="25"/>
        <end position="48"/>
    </location>
</feature>
<name>A0A518J0D2_9BACT</name>
<protein>
    <submittedName>
        <fullName evidence="2">ABC-2 family transporter protein</fullName>
    </submittedName>
</protein>
<dbReference type="RefSeq" id="WP_145121626.1">
    <property type="nucleotide sequence ID" value="NZ_CP036292.1"/>
</dbReference>
<reference evidence="2 3" key="1">
    <citation type="submission" date="2019-02" db="EMBL/GenBank/DDBJ databases">
        <title>Deep-cultivation of Planctomycetes and their phenomic and genomic characterization uncovers novel biology.</title>
        <authorList>
            <person name="Wiegand S."/>
            <person name="Jogler M."/>
            <person name="Boedeker C."/>
            <person name="Pinto D."/>
            <person name="Vollmers J."/>
            <person name="Rivas-Marin E."/>
            <person name="Kohn T."/>
            <person name="Peeters S.H."/>
            <person name="Heuer A."/>
            <person name="Rast P."/>
            <person name="Oberbeckmann S."/>
            <person name="Bunk B."/>
            <person name="Jeske O."/>
            <person name="Meyerdierks A."/>
            <person name="Storesund J.E."/>
            <person name="Kallscheuer N."/>
            <person name="Luecker S."/>
            <person name="Lage O.M."/>
            <person name="Pohl T."/>
            <person name="Merkel B.J."/>
            <person name="Hornburger P."/>
            <person name="Mueller R.-W."/>
            <person name="Bruemmer F."/>
            <person name="Labrenz M."/>
            <person name="Spormann A.M."/>
            <person name="Op den Camp H."/>
            <person name="Overmann J."/>
            <person name="Amann R."/>
            <person name="Jetten M.S.M."/>
            <person name="Mascher T."/>
            <person name="Medema M.H."/>
            <person name="Devos D.P."/>
            <person name="Kaster A.-K."/>
            <person name="Ovreas L."/>
            <person name="Rohde M."/>
            <person name="Galperin M.Y."/>
            <person name="Jogler C."/>
        </authorList>
    </citation>
    <scope>NUCLEOTIDE SEQUENCE [LARGE SCALE GENOMIC DNA]</scope>
    <source>
        <strain evidence="2 3">Mal33</strain>
    </source>
</reference>
<dbReference type="PANTHER" id="PTHR43471:SF10">
    <property type="entry name" value="SLL1107 PROTEIN"/>
    <property type="match status" value="1"/>
</dbReference>
<evidence type="ECO:0000313" key="2">
    <source>
        <dbReference type="EMBL" id="QDV58788.1"/>
    </source>
</evidence>
<accession>A0A518J0D2</accession>
<keyword evidence="1" id="KW-1133">Transmembrane helix</keyword>